<comment type="caution">
    <text evidence="1">The sequence shown here is derived from an EMBL/GenBank/DDBJ whole genome shotgun (WGS) entry which is preliminary data.</text>
</comment>
<reference evidence="1 2" key="1">
    <citation type="submission" date="2020-03" db="EMBL/GenBank/DDBJ databases">
        <title>WGS of actinomycetes isolated from Thailand.</title>
        <authorList>
            <person name="Thawai C."/>
        </authorList>
    </citation>
    <scope>NUCLEOTIDE SEQUENCE [LARGE SCALE GENOMIC DNA]</scope>
    <source>
        <strain evidence="1 2">HSS6-12</strain>
    </source>
</reference>
<keyword evidence="2" id="KW-1185">Reference proteome</keyword>
<evidence type="ECO:0000313" key="2">
    <source>
        <dbReference type="Proteomes" id="UP000783871"/>
    </source>
</evidence>
<dbReference type="EMBL" id="JAATEO010000002">
    <property type="protein sequence ID" value="NJP30767.1"/>
    <property type="molecule type" value="Genomic_DNA"/>
</dbReference>
<protein>
    <submittedName>
        <fullName evidence="1">Uncharacterized protein</fullName>
    </submittedName>
</protein>
<proteinExistence type="predicted"/>
<sequence length="86" mass="9183">MPDVRPLSDLVLDYLAERPGHPLKPHEITRGINAALDGRHVGASAVTNRCLRAAATGHLVQVTEMPMAFAYPTGPITTGEGHTEQS</sequence>
<evidence type="ECO:0000313" key="1">
    <source>
        <dbReference type="EMBL" id="NJP30767.1"/>
    </source>
</evidence>
<accession>A0ABX0YZ48</accession>
<dbReference type="RefSeq" id="WP_167999204.1">
    <property type="nucleotide sequence ID" value="NZ_JAATEO010000002.1"/>
</dbReference>
<dbReference type="Proteomes" id="UP000783871">
    <property type="component" value="Unassembled WGS sequence"/>
</dbReference>
<gene>
    <name evidence="1" type="ORF">HCJ94_01850</name>
</gene>
<organism evidence="1 2">
    <name type="scientific">Micromonospora thermarum</name>
    <dbReference type="NCBI Taxonomy" id="2720024"/>
    <lineage>
        <taxon>Bacteria</taxon>
        <taxon>Bacillati</taxon>
        <taxon>Actinomycetota</taxon>
        <taxon>Actinomycetes</taxon>
        <taxon>Micromonosporales</taxon>
        <taxon>Micromonosporaceae</taxon>
        <taxon>Micromonospora</taxon>
    </lineage>
</organism>
<name>A0ABX0YZ48_9ACTN</name>